<dbReference type="PRINTS" id="PR00039">
    <property type="entry name" value="HTHLYSR"/>
</dbReference>
<evidence type="ECO:0000313" key="7">
    <source>
        <dbReference type="EMBL" id="SOC06846.1"/>
    </source>
</evidence>
<dbReference type="InterPro" id="IPR036388">
    <property type="entry name" value="WH-like_DNA-bd_sf"/>
</dbReference>
<dbReference type="Proteomes" id="UP000219331">
    <property type="component" value="Unassembled WGS sequence"/>
</dbReference>
<dbReference type="Gene3D" id="3.40.190.10">
    <property type="entry name" value="Periplasmic binding protein-like II"/>
    <property type="match status" value="2"/>
</dbReference>
<evidence type="ECO:0000256" key="5">
    <source>
        <dbReference type="ARBA" id="ARBA00023163"/>
    </source>
</evidence>
<evidence type="ECO:0000256" key="2">
    <source>
        <dbReference type="ARBA" id="ARBA00022458"/>
    </source>
</evidence>
<dbReference type="CDD" id="cd08417">
    <property type="entry name" value="PBP2_Nitroaromatics_like"/>
    <property type="match status" value="1"/>
</dbReference>
<evidence type="ECO:0000256" key="1">
    <source>
        <dbReference type="ARBA" id="ARBA00009437"/>
    </source>
</evidence>
<dbReference type="RefSeq" id="WP_097174893.1">
    <property type="nucleotide sequence ID" value="NZ_OBML01000005.1"/>
</dbReference>
<proteinExistence type="inferred from homology"/>
<sequence>MAGPDYSLKDLRALDALLRDRHVSQAANRLGMSQPAMSMTLKRLREVFDDPLLIRQGNKHVLTDVARGLHERVQILIREMEGLVDDSGGFDPLRSRRTFTLILTDYIDAILIPSLQQRFRDLAPEVRLRIVGPDPFRLARVFGEGSVDLTVSYFPDAPGDLISRRMFSDRMVCLARRGNPAISGDLTLAGFCNLDHVAIEPAEATMYRAVLDESLAKLNLVRRVAISKPDFVGVPFLLERSDLVATMPERLARLFTAKFDLVTFSPPMDLPPLDIQMMWHKSTHLSPAHVWLRDQVIQVCRQQSPGTEAD</sequence>
<keyword evidence="5" id="KW-0804">Transcription</keyword>
<evidence type="ECO:0000313" key="8">
    <source>
        <dbReference type="Proteomes" id="UP000219331"/>
    </source>
</evidence>
<keyword evidence="4" id="KW-0238">DNA-binding</keyword>
<dbReference type="InterPro" id="IPR000847">
    <property type="entry name" value="LysR_HTH_N"/>
</dbReference>
<evidence type="ECO:0000256" key="3">
    <source>
        <dbReference type="ARBA" id="ARBA00023015"/>
    </source>
</evidence>
<dbReference type="PROSITE" id="PS50931">
    <property type="entry name" value="HTH_LYSR"/>
    <property type="match status" value="1"/>
</dbReference>
<comment type="similarity">
    <text evidence="1">Belongs to the LysR transcriptional regulatory family.</text>
</comment>
<dbReference type="GO" id="GO:0003677">
    <property type="term" value="F:DNA binding"/>
    <property type="evidence" value="ECO:0007669"/>
    <property type="project" value="UniProtKB-KW"/>
</dbReference>
<evidence type="ECO:0000259" key="6">
    <source>
        <dbReference type="PROSITE" id="PS50931"/>
    </source>
</evidence>
<dbReference type="Pfam" id="PF00126">
    <property type="entry name" value="HTH_1"/>
    <property type="match status" value="1"/>
</dbReference>
<evidence type="ECO:0000256" key="4">
    <source>
        <dbReference type="ARBA" id="ARBA00023125"/>
    </source>
</evidence>
<dbReference type="Gene3D" id="1.10.10.10">
    <property type="entry name" value="Winged helix-like DNA-binding domain superfamily/Winged helix DNA-binding domain"/>
    <property type="match status" value="1"/>
</dbReference>
<dbReference type="STRING" id="538381.GCA_001696535_02057"/>
<reference evidence="7 8" key="1">
    <citation type="submission" date="2017-08" db="EMBL/GenBank/DDBJ databases">
        <authorList>
            <person name="de Groot N.N."/>
        </authorList>
    </citation>
    <scope>NUCLEOTIDE SEQUENCE [LARGE SCALE GENOMIC DNA]</scope>
    <source>
        <strain evidence="7 8">USBA 352</strain>
    </source>
</reference>
<organism evidence="7 8">
    <name type="scientific">Stappia indica</name>
    <dbReference type="NCBI Taxonomy" id="538381"/>
    <lineage>
        <taxon>Bacteria</taxon>
        <taxon>Pseudomonadati</taxon>
        <taxon>Pseudomonadota</taxon>
        <taxon>Alphaproteobacteria</taxon>
        <taxon>Hyphomicrobiales</taxon>
        <taxon>Stappiaceae</taxon>
        <taxon>Stappia</taxon>
    </lineage>
</organism>
<dbReference type="PANTHER" id="PTHR30118:SF15">
    <property type="entry name" value="TRANSCRIPTIONAL REGULATORY PROTEIN"/>
    <property type="match status" value="1"/>
</dbReference>
<name>A0A285SG51_9HYPH</name>
<dbReference type="AlphaFoldDB" id="A0A285SG51"/>
<dbReference type="InterPro" id="IPR050389">
    <property type="entry name" value="LysR-type_TF"/>
</dbReference>
<dbReference type="EMBL" id="OBML01000005">
    <property type="protein sequence ID" value="SOC06846.1"/>
    <property type="molecule type" value="Genomic_DNA"/>
</dbReference>
<dbReference type="Pfam" id="PF03466">
    <property type="entry name" value="LysR_substrate"/>
    <property type="match status" value="1"/>
</dbReference>
<protein>
    <submittedName>
        <fullName evidence="7">Transcriptional regulator, LysR family</fullName>
    </submittedName>
</protein>
<keyword evidence="3" id="KW-0805">Transcription regulation</keyword>
<keyword evidence="2" id="KW-0536">Nodulation</keyword>
<dbReference type="SUPFAM" id="SSF53850">
    <property type="entry name" value="Periplasmic binding protein-like II"/>
    <property type="match status" value="1"/>
</dbReference>
<dbReference type="InterPro" id="IPR036390">
    <property type="entry name" value="WH_DNA-bd_sf"/>
</dbReference>
<gene>
    <name evidence="7" type="ORF">SAMN05421512_105233</name>
</gene>
<feature type="domain" description="HTH lysR-type" evidence="6">
    <location>
        <begin position="6"/>
        <end position="63"/>
    </location>
</feature>
<accession>A0A285SG51</accession>
<dbReference type="SUPFAM" id="SSF46785">
    <property type="entry name" value="Winged helix' DNA-binding domain"/>
    <property type="match status" value="1"/>
</dbReference>
<dbReference type="PANTHER" id="PTHR30118">
    <property type="entry name" value="HTH-TYPE TRANSCRIPTIONAL REGULATOR LEUO-RELATED"/>
    <property type="match status" value="1"/>
</dbReference>
<dbReference type="InterPro" id="IPR005119">
    <property type="entry name" value="LysR_subst-bd"/>
</dbReference>
<dbReference type="OrthoDB" id="9774011at2"/>
<dbReference type="InterPro" id="IPR037402">
    <property type="entry name" value="YidZ_PBP2"/>
</dbReference>
<dbReference type="GO" id="GO:0003700">
    <property type="term" value="F:DNA-binding transcription factor activity"/>
    <property type="evidence" value="ECO:0007669"/>
    <property type="project" value="InterPro"/>
</dbReference>
<keyword evidence="8" id="KW-1185">Reference proteome</keyword>